<dbReference type="Proteomes" id="UP000028826">
    <property type="component" value="Unassembled WGS sequence"/>
</dbReference>
<dbReference type="InterPro" id="IPR043138">
    <property type="entry name" value="GGT_lsub"/>
</dbReference>
<dbReference type="PANTHER" id="PTHR43881:SF1">
    <property type="entry name" value="GAMMA-GLUTAMYLTRANSPEPTIDASE (AFU_ORTHOLOGUE AFUA_4G13580)"/>
    <property type="match status" value="1"/>
</dbReference>
<evidence type="ECO:0000313" key="1">
    <source>
        <dbReference type="EMBL" id="KFI29270.1"/>
    </source>
</evidence>
<dbReference type="PANTHER" id="PTHR43881">
    <property type="entry name" value="GAMMA-GLUTAMYLTRANSPEPTIDASE (AFU_ORTHOLOGUE AFUA_4G13580)"/>
    <property type="match status" value="1"/>
</dbReference>
<dbReference type="InterPro" id="IPR043137">
    <property type="entry name" value="GGT_ssub_C"/>
</dbReference>
<dbReference type="Gene3D" id="1.10.246.130">
    <property type="match status" value="1"/>
</dbReference>
<keyword evidence="2" id="KW-1185">Reference proteome</keyword>
<dbReference type="STRING" id="195105.CN97_16470"/>
<dbReference type="Pfam" id="PF01019">
    <property type="entry name" value="G_glu_transpept"/>
    <property type="match status" value="1"/>
</dbReference>
<gene>
    <name evidence="1" type="ORF">CN97_16470</name>
</gene>
<reference evidence="1 2" key="1">
    <citation type="submission" date="2014-03" db="EMBL/GenBank/DDBJ databases">
        <title>Genome of Haematobacter massiliensis CCUG 47968.</title>
        <authorList>
            <person name="Wang D."/>
            <person name="Wang G."/>
        </authorList>
    </citation>
    <scope>NUCLEOTIDE SEQUENCE [LARGE SCALE GENOMIC DNA]</scope>
    <source>
        <strain evidence="1 2">CCUG 47968</strain>
    </source>
</reference>
<dbReference type="EMBL" id="JGYG01000006">
    <property type="protein sequence ID" value="KFI29270.1"/>
    <property type="molecule type" value="Genomic_DNA"/>
</dbReference>
<dbReference type="eggNOG" id="COG0405">
    <property type="taxonomic scope" value="Bacteria"/>
</dbReference>
<name>A0A086Y4S0_9RHOB</name>
<evidence type="ECO:0000313" key="2">
    <source>
        <dbReference type="Proteomes" id="UP000028826"/>
    </source>
</evidence>
<dbReference type="SUPFAM" id="SSF56235">
    <property type="entry name" value="N-terminal nucleophile aminohydrolases (Ntn hydrolases)"/>
    <property type="match status" value="1"/>
</dbReference>
<dbReference type="InterPro" id="IPR052896">
    <property type="entry name" value="GGT-like_enzyme"/>
</dbReference>
<dbReference type="PRINTS" id="PR01210">
    <property type="entry name" value="GGTRANSPTASE"/>
</dbReference>
<protein>
    <submittedName>
        <fullName evidence="1">Gamma-glutamyltransferase</fullName>
    </submittedName>
</protein>
<organism evidence="1 2">
    <name type="scientific">Haematobacter massiliensis</name>
    <dbReference type="NCBI Taxonomy" id="195105"/>
    <lineage>
        <taxon>Bacteria</taxon>
        <taxon>Pseudomonadati</taxon>
        <taxon>Pseudomonadota</taxon>
        <taxon>Alphaproteobacteria</taxon>
        <taxon>Rhodobacterales</taxon>
        <taxon>Paracoccaceae</taxon>
        <taxon>Haematobacter</taxon>
    </lineage>
</organism>
<comment type="caution">
    <text evidence="1">The sequence shown here is derived from an EMBL/GenBank/DDBJ whole genome shotgun (WGS) entry which is preliminary data.</text>
</comment>
<dbReference type="AlphaFoldDB" id="A0A086Y4S0"/>
<dbReference type="InterPro" id="IPR029055">
    <property type="entry name" value="Ntn_hydrolases_N"/>
</dbReference>
<sequence length="547" mass="56465">MTFDFFSGCRPSTLTGGAMVATSHPLATAAGLEALSAGGTAVDAAIAAVAVQAVVDPLMTGIGGDCFALYAPAGGAVRALNGSGRAPAAATVEAVTAALATQAGEDGSNAAAGAAGISAGLTEIPQNSAHAVTVPGAISAWCRLHADHGTLPLSQLFARAIRYAEEGYRVTPRVAMDWAAAQATVAGDAGAAALFLPEGRAPVAGELRAQPLLAARYREIAERGPQAFYRGPAAESMVGYLQSLGGLHTLEDFAEAMDGADWVTPVSATYRGYEVHECPPNGQGLAALLILKILEGFDMAALDEVDRIHLQAEATKLAYHHRDALIADPAACPDVAERLLSEEVVATLRARIDMSRARPPVLWDEPEHKDTIYLCVVDEAGNAISFINSIFHGFGSGRLDPATGVLFHSRGASFRLIEGHPNAIGPRKRPMHTIIPGMVTQGGRVVMPFGVMGGHYQAAGHAAFLSGVIDRGLTVQAAIDAPRSFAFNGVLEVEPTIPAATRDALAARGHVLKVVTSPIGGAQAIRIAGGLLEGGSDSRKDGMALGY</sequence>
<keyword evidence="1" id="KW-0808">Transferase</keyword>
<dbReference type="GO" id="GO:0016740">
    <property type="term" value="F:transferase activity"/>
    <property type="evidence" value="ECO:0007669"/>
    <property type="project" value="UniProtKB-KW"/>
</dbReference>
<proteinExistence type="predicted"/>
<accession>A0A086Y4S0</accession>
<dbReference type="Gene3D" id="3.60.20.40">
    <property type="match status" value="1"/>
</dbReference>